<evidence type="ECO:0000313" key="3">
    <source>
        <dbReference type="Proteomes" id="UP001310890"/>
    </source>
</evidence>
<sequence length="233" mass="26033">MAAHAYPQERAYYYALNPRELKFKGGLDTKMVHVYEIDNLPYQGGLGTADSAASNRVSQTTPPGPSSEAITPQRTVSAIVKVYVVCNYSKLDPYETGGHVITKGRQEVSALAALNQAGCRYVPTLLTNFIVRWEDDGGIDWITRHYILMTKVPGVTMESDYSQLPRDEQQQARTAFNVAIRNVHDHGWDNGSHHSGNVIWNKGEDKCFIIDFERAHQSPLRFGSETAADWGML</sequence>
<feature type="compositionally biased region" description="Polar residues" evidence="1">
    <location>
        <begin position="51"/>
        <end position="61"/>
    </location>
</feature>
<dbReference type="Proteomes" id="UP001310890">
    <property type="component" value="Unassembled WGS sequence"/>
</dbReference>
<evidence type="ECO:0000256" key="1">
    <source>
        <dbReference type="SAM" id="MobiDB-lite"/>
    </source>
</evidence>
<dbReference type="InterPro" id="IPR011009">
    <property type="entry name" value="Kinase-like_dom_sf"/>
</dbReference>
<evidence type="ECO:0000313" key="2">
    <source>
        <dbReference type="EMBL" id="KAK5111692.1"/>
    </source>
</evidence>
<name>A0AAN7TG17_9PEZI</name>
<protein>
    <submittedName>
        <fullName evidence="2">Uncharacterized protein</fullName>
    </submittedName>
</protein>
<gene>
    <name evidence="2" type="ORF">LTR62_004798</name>
</gene>
<accession>A0AAN7TG17</accession>
<comment type="caution">
    <text evidence="2">The sequence shown here is derived from an EMBL/GenBank/DDBJ whole genome shotgun (WGS) entry which is preliminary data.</text>
</comment>
<feature type="region of interest" description="Disordered" evidence="1">
    <location>
        <begin position="51"/>
        <end position="70"/>
    </location>
</feature>
<dbReference type="EMBL" id="JAVRRL010000037">
    <property type="protein sequence ID" value="KAK5111692.1"/>
    <property type="molecule type" value="Genomic_DNA"/>
</dbReference>
<organism evidence="2 3">
    <name type="scientific">Meristemomyces frigidus</name>
    <dbReference type="NCBI Taxonomy" id="1508187"/>
    <lineage>
        <taxon>Eukaryota</taxon>
        <taxon>Fungi</taxon>
        <taxon>Dikarya</taxon>
        <taxon>Ascomycota</taxon>
        <taxon>Pezizomycotina</taxon>
        <taxon>Dothideomycetes</taxon>
        <taxon>Dothideomycetidae</taxon>
        <taxon>Mycosphaerellales</taxon>
        <taxon>Teratosphaeriaceae</taxon>
        <taxon>Meristemomyces</taxon>
    </lineage>
</organism>
<dbReference type="AlphaFoldDB" id="A0AAN7TG17"/>
<proteinExistence type="predicted"/>
<reference evidence="2" key="1">
    <citation type="submission" date="2023-08" db="EMBL/GenBank/DDBJ databases">
        <title>Black Yeasts Isolated from many extreme environments.</title>
        <authorList>
            <person name="Coleine C."/>
            <person name="Stajich J.E."/>
            <person name="Selbmann L."/>
        </authorList>
    </citation>
    <scope>NUCLEOTIDE SEQUENCE</scope>
    <source>
        <strain evidence="2">CCFEE 5401</strain>
    </source>
</reference>
<dbReference type="SUPFAM" id="SSF56112">
    <property type="entry name" value="Protein kinase-like (PK-like)"/>
    <property type="match status" value="1"/>
</dbReference>